<keyword evidence="2" id="KW-1185">Reference proteome</keyword>
<dbReference type="AlphaFoldDB" id="A0A0L0SY34"/>
<dbReference type="EMBL" id="GG745352">
    <property type="protein sequence ID" value="KNE67310.1"/>
    <property type="molecule type" value="Genomic_DNA"/>
</dbReference>
<reference evidence="1 2" key="1">
    <citation type="submission" date="2009-11" db="EMBL/GenBank/DDBJ databases">
        <title>Annotation of Allomyces macrogynus ATCC 38327.</title>
        <authorList>
            <consortium name="The Broad Institute Genome Sequencing Platform"/>
            <person name="Russ C."/>
            <person name="Cuomo C."/>
            <person name="Burger G."/>
            <person name="Gray M.W."/>
            <person name="Holland P.W.H."/>
            <person name="King N."/>
            <person name="Lang F.B.F."/>
            <person name="Roger A.J."/>
            <person name="Ruiz-Trillo I."/>
            <person name="Young S.K."/>
            <person name="Zeng Q."/>
            <person name="Gargeya S."/>
            <person name="Fitzgerald M."/>
            <person name="Haas B."/>
            <person name="Abouelleil A."/>
            <person name="Alvarado L."/>
            <person name="Arachchi H.M."/>
            <person name="Berlin A."/>
            <person name="Chapman S.B."/>
            <person name="Gearin G."/>
            <person name="Goldberg J."/>
            <person name="Griggs A."/>
            <person name="Gujja S."/>
            <person name="Hansen M."/>
            <person name="Heiman D."/>
            <person name="Howarth C."/>
            <person name="Larimer J."/>
            <person name="Lui A."/>
            <person name="MacDonald P.J.P."/>
            <person name="McCowen C."/>
            <person name="Montmayeur A."/>
            <person name="Murphy C."/>
            <person name="Neiman D."/>
            <person name="Pearson M."/>
            <person name="Priest M."/>
            <person name="Roberts A."/>
            <person name="Saif S."/>
            <person name="Shea T."/>
            <person name="Sisk P."/>
            <person name="Stolte C."/>
            <person name="Sykes S."/>
            <person name="Wortman J."/>
            <person name="Nusbaum C."/>
            <person name="Birren B."/>
        </authorList>
    </citation>
    <scope>NUCLEOTIDE SEQUENCE [LARGE SCALE GENOMIC DNA]</scope>
    <source>
        <strain evidence="1 2">ATCC 38327</strain>
    </source>
</reference>
<reference evidence="2" key="2">
    <citation type="submission" date="2009-11" db="EMBL/GenBank/DDBJ databases">
        <title>The Genome Sequence of Allomyces macrogynus strain ATCC 38327.</title>
        <authorList>
            <consortium name="The Broad Institute Genome Sequencing Platform"/>
            <person name="Russ C."/>
            <person name="Cuomo C."/>
            <person name="Shea T."/>
            <person name="Young S.K."/>
            <person name="Zeng Q."/>
            <person name="Koehrsen M."/>
            <person name="Haas B."/>
            <person name="Borodovsky M."/>
            <person name="Guigo R."/>
            <person name="Alvarado L."/>
            <person name="Berlin A."/>
            <person name="Borenstein D."/>
            <person name="Chen Z."/>
            <person name="Engels R."/>
            <person name="Freedman E."/>
            <person name="Gellesch M."/>
            <person name="Goldberg J."/>
            <person name="Griggs A."/>
            <person name="Gujja S."/>
            <person name="Heiman D."/>
            <person name="Hepburn T."/>
            <person name="Howarth C."/>
            <person name="Jen D."/>
            <person name="Larson L."/>
            <person name="Lewis B."/>
            <person name="Mehta T."/>
            <person name="Park D."/>
            <person name="Pearson M."/>
            <person name="Roberts A."/>
            <person name="Saif S."/>
            <person name="Shenoy N."/>
            <person name="Sisk P."/>
            <person name="Stolte C."/>
            <person name="Sykes S."/>
            <person name="Walk T."/>
            <person name="White J."/>
            <person name="Yandava C."/>
            <person name="Burger G."/>
            <person name="Gray M.W."/>
            <person name="Holland P.W.H."/>
            <person name="King N."/>
            <person name="Lang F.B.F."/>
            <person name="Roger A.J."/>
            <person name="Ruiz-Trillo I."/>
            <person name="Lander E."/>
            <person name="Nusbaum C."/>
        </authorList>
    </citation>
    <scope>NUCLEOTIDE SEQUENCE [LARGE SCALE GENOMIC DNA]</scope>
    <source>
        <strain evidence="2">ATCC 38327</strain>
    </source>
</reference>
<sequence length="107" mass="12340">MSAREQFERRVPKFTHPTEVSEEQRAKFMRRVLNAKALHEPPAWSRRLHAASIVISLGAGLYTALYYDNGSENHVLSSFREWFFGKMSKLTSLSDQDLADLKARDKI</sequence>
<accession>A0A0L0SY34</accession>
<name>A0A0L0SY34_ALLM3</name>
<dbReference type="Proteomes" id="UP000054350">
    <property type="component" value="Unassembled WGS sequence"/>
</dbReference>
<dbReference type="VEuPathDB" id="FungiDB:AMAG_19682"/>
<evidence type="ECO:0000313" key="2">
    <source>
        <dbReference type="Proteomes" id="UP000054350"/>
    </source>
</evidence>
<proteinExistence type="predicted"/>
<protein>
    <submittedName>
        <fullName evidence="1">Uncharacterized protein</fullName>
    </submittedName>
</protein>
<evidence type="ECO:0000313" key="1">
    <source>
        <dbReference type="EMBL" id="KNE67310.1"/>
    </source>
</evidence>
<gene>
    <name evidence="1" type="ORF">AMAG_19682</name>
</gene>
<dbReference type="OrthoDB" id="192748at2759"/>
<organism evidence="1 2">
    <name type="scientific">Allomyces macrogynus (strain ATCC 38327)</name>
    <name type="common">Allomyces javanicus var. macrogynus</name>
    <dbReference type="NCBI Taxonomy" id="578462"/>
    <lineage>
        <taxon>Eukaryota</taxon>
        <taxon>Fungi</taxon>
        <taxon>Fungi incertae sedis</taxon>
        <taxon>Blastocladiomycota</taxon>
        <taxon>Blastocladiomycetes</taxon>
        <taxon>Blastocladiales</taxon>
        <taxon>Blastocladiaceae</taxon>
        <taxon>Allomyces</taxon>
    </lineage>
</organism>